<dbReference type="PANTHER" id="PTHR34406:SF1">
    <property type="entry name" value="PROTEIN YCEI"/>
    <property type="match status" value="1"/>
</dbReference>
<dbReference type="EMBL" id="OBDY01000021">
    <property type="protein sequence ID" value="SNY60587.1"/>
    <property type="molecule type" value="Genomic_DNA"/>
</dbReference>
<evidence type="ECO:0000256" key="1">
    <source>
        <dbReference type="ARBA" id="ARBA00008812"/>
    </source>
</evidence>
<accession>A0A285JLA1</accession>
<dbReference type="PANTHER" id="PTHR34406">
    <property type="entry name" value="PROTEIN YCEI"/>
    <property type="match status" value="1"/>
</dbReference>
<dbReference type="Pfam" id="PF04264">
    <property type="entry name" value="YceI"/>
    <property type="match status" value="1"/>
</dbReference>
<feature type="domain" description="Lipid/polyisoprenoid-binding YceI-like" evidence="2">
    <location>
        <begin position="13"/>
        <end position="170"/>
    </location>
</feature>
<dbReference type="InterPro" id="IPR036761">
    <property type="entry name" value="TTHA0802/YceI-like_sf"/>
</dbReference>
<dbReference type="Gene3D" id="2.40.128.110">
    <property type="entry name" value="Lipid/polyisoprenoid-binding, YceI-like"/>
    <property type="match status" value="1"/>
</dbReference>
<dbReference type="InterPro" id="IPR007372">
    <property type="entry name" value="Lipid/polyisoprenoid-bd_YceI"/>
</dbReference>
<proteinExistence type="inferred from homology"/>
<name>A0A285JLA1_9ACTN</name>
<sequence length="174" mass="18531">MTTDVHTELVPGTYTIDPARSACRLTATHVFGLKPVAATMSLRGGTVTVAADPVASTASAMLEAQTFKSDDVRRDSDIKGKRFLDAERHPVIGFRSTRFHRDASGWRLTGVLRVRGHDSEVTLALETAEPSAGGCHFVATGVVDRVEAGVRTGRAIIARPVRITLDVYASASAA</sequence>
<gene>
    <name evidence="3" type="ORF">SAMN05421748_121177</name>
</gene>
<dbReference type="Proteomes" id="UP000219612">
    <property type="component" value="Unassembled WGS sequence"/>
</dbReference>
<dbReference type="SMART" id="SM00867">
    <property type="entry name" value="YceI"/>
    <property type="match status" value="1"/>
</dbReference>
<evidence type="ECO:0000313" key="4">
    <source>
        <dbReference type="Proteomes" id="UP000219612"/>
    </source>
</evidence>
<evidence type="ECO:0000313" key="3">
    <source>
        <dbReference type="EMBL" id="SNY60587.1"/>
    </source>
</evidence>
<organism evidence="3 4">
    <name type="scientific">Paractinoplanes atraurantiacus</name>
    <dbReference type="NCBI Taxonomy" id="1036182"/>
    <lineage>
        <taxon>Bacteria</taxon>
        <taxon>Bacillati</taxon>
        <taxon>Actinomycetota</taxon>
        <taxon>Actinomycetes</taxon>
        <taxon>Micromonosporales</taxon>
        <taxon>Micromonosporaceae</taxon>
        <taxon>Paractinoplanes</taxon>
    </lineage>
</organism>
<protein>
    <submittedName>
        <fullName evidence="3">Polyisoprenoid-binding protein YceI</fullName>
    </submittedName>
</protein>
<keyword evidence="4" id="KW-1185">Reference proteome</keyword>
<dbReference type="SUPFAM" id="SSF101874">
    <property type="entry name" value="YceI-like"/>
    <property type="match status" value="1"/>
</dbReference>
<dbReference type="RefSeq" id="WP_097326071.1">
    <property type="nucleotide sequence ID" value="NZ_OBDY01000021.1"/>
</dbReference>
<dbReference type="AlphaFoldDB" id="A0A285JLA1"/>
<reference evidence="4" key="1">
    <citation type="submission" date="2017-09" db="EMBL/GenBank/DDBJ databases">
        <authorList>
            <person name="Varghese N."/>
            <person name="Submissions S."/>
        </authorList>
    </citation>
    <scope>NUCLEOTIDE SEQUENCE [LARGE SCALE GENOMIC DNA]</scope>
    <source>
        <strain evidence="4">CGMCC 4.6857</strain>
    </source>
</reference>
<evidence type="ECO:0000259" key="2">
    <source>
        <dbReference type="SMART" id="SM00867"/>
    </source>
</evidence>
<comment type="similarity">
    <text evidence="1">Belongs to the UPF0312 family.</text>
</comment>
<dbReference type="OrthoDB" id="9811006at2"/>